<organism evidence="2 3">
    <name type="scientific">Candidatus Pantoea symbiotica</name>
    <dbReference type="NCBI Taxonomy" id="1884370"/>
    <lineage>
        <taxon>Bacteria</taxon>
        <taxon>Pseudomonadati</taxon>
        <taxon>Pseudomonadota</taxon>
        <taxon>Gammaproteobacteria</taxon>
        <taxon>Enterobacterales</taxon>
        <taxon>Erwiniaceae</taxon>
        <taxon>Pantoea</taxon>
    </lineage>
</organism>
<evidence type="ECO:0000313" key="3">
    <source>
        <dbReference type="Proteomes" id="UP000198841"/>
    </source>
</evidence>
<dbReference type="Pfam" id="PF13508">
    <property type="entry name" value="Acetyltransf_7"/>
    <property type="match status" value="1"/>
</dbReference>
<dbReference type="CDD" id="cd04301">
    <property type="entry name" value="NAT_SF"/>
    <property type="match status" value="1"/>
</dbReference>
<feature type="domain" description="N-acetyltransferase" evidence="1">
    <location>
        <begin position="15"/>
        <end position="153"/>
    </location>
</feature>
<dbReference type="Gene3D" id="3.40.630.30">
    <property type="match status" value="1"/>
</dbReference>
<dbReference type="PANTHER" id="PTHR43233">
    <property type="entry name" value="FAMILY N-ACETYLTRANSFERASE, PUTATIVE (AFU_ORTHOLOGUE AFUA_6G03350)-RELATED"/>
    <property type="match status" value="1"/>
</dbReference>
<evidence type="ECO:0000259" key="1">
    <source>
        <dbReference type="PROSITE" id="PS51186"/>
    </source>
</evidence>
<sequence>MSDFVIEEWNKDCYLISTDKNKLDLVAIHRYLTTSTWAAGIDEETVYASVQNSLNFGLYHQGVQIGFARLITDYATFAYLCDVYVLDEYQGNGLARWLMECIHAHPVFARLRRITLFTSTAPWLYEKFGYQPVNQPNYAWTITRPDIYKGKVR</sequence>
<dbReference type="SUPFAM" id="SSF55729">
    <property type="entry name" value="Acyl-CoA N-acyltransferases (Nat)"/>
    <property type="match status" value="1"/>
</dbReference>
<accession>A0A1I3VBS3</accession>
<dbReference type="InterPro" id="IPR016181">
    <property type="entry name" value="Acyl_CoA_acyltransferase"/>
</dbReference>
<name>A0A1I3VBS3_9GAMM</name>
<dbReference type="InterPro" id="IPR000182">
    <property type="entry name" value="GNAT_dom"/>
</dbReference>
<gene>
    <name evidence="2" type="ORF">SAMN05518863_103346</name>
</gene>
<protein>
    <submittedName>
        <fullName evidence="2">Acetyltransferase (GNAT) domain-containing protein</fullName>
    </submittedName>
</protein>
<dbReference type="InterPro" id="IPR053144">
    <property type="entry name" value="Acetyltransferase_Butenolide"/>
</dbReference>
<dbReference type="RefSeq" id="WP_008110685.1">
    <property type="nucleotide sequence ID" value="NZ_FOSD01000003.1"/>
</dbReference>
<keyword evidence="3" id="KW-1185">Reference proteome</keyword>
<dbReference type="PANTHER" id="PTHR43233:SF1">
    <property type="entry name" value="FAMILY N-ACETYLTRANSFERASE, PUTATIVE (AFU_ORTHOLOGUE AFUA_6G03350)-RELATED"/>
    <property type="match status" value="1"/>
</dbReference>
<reference evidence="2 3" key="1">
    <citation type="submission" date="2016-10" db="EMBL/GenBank/DDBJ databases">
        <authorList>
            <person name="Varghese N."/>
            <person name="Submissions S."/>
        </authorList>
    </citation>
    <scope>NUCLEOTIDE SEQUENCE [LARGE SCALE GENOMIC DNA]</scope>
    <source>
        <strain evidence="2 3">YR512</strain>
    </source>
</reference>
<dbReference type="EMBL" id="FOSD01000003">
    <property type="protein sequence ID" value="SFJ92735.1"/>
    <property type="molecule type" value="Genomic_DNA"/>
</dbReference>
<proteinExistence type="predicted"/>
<comment type="caution">
    <text evidence="2">The sequence shown here is derived from an EMBL/GenBank/DDBJ whole genome shotgun (WGS) entry which is preliminary data.</text>
</comment>
<dbReference type="Proteomes" id="UP000198841">
    <property type="component" value="Unassembled WGS sequence"/>
</dbReference>
<dbReference type="PROSITE" id="PS51186">
    <property type="entry name" value="GNAT"/>
    <property type="match status" value="1"/>
</dbReference>
<evidence type="ECO:0000313" key="2">
    <source>
        <dbReference type="EMBL" id="SFJ92735.1"/>
    </source>
</evidence>